<feature type="region of interest" description="Disordered" evidence="1">
    <location>
        <begin position="55"/>
        <end position="87"/>
    </location>
</feature>
<dbReference type="GO" id="GO:0016773">
    <property type="term" value="F:phosphotransferase activity, alcohol group as acceptor"/>
    <property type="evidence" value="ECO:0007669"/>
    <property type="project" value="UniProtKB-ARBA"/>
</dbReference>
<dbReference type="GO" id="GO:0001727">
    <property type="term" value="F:lipid kinase activity"/>
    <property type="evidence" value="ECO:0007669"/>
    <property type="project" value="UniProtKB-ARBA"/>
</dbReference>
<reference evidence="3" key="1">
    <citation type="submission" date="2015-08" db="EMBL/GenBank/DDBJ databases">
        <authorList>
            <person name="Babu N.S."/>
            <person name="Beckwith C.J."/>
            <person name="Beseler K.G."/>
            <person name="Brison A."/>
            <person name="Carone J.V."/>
            <person name="Caskin T.P."/>
            <person name="Diamond M."/>
            <person name="Durham M.E."/>
            <person name="Foxe J.M."/>
            <person name="Go M."/>
            <person name="Henderson B.A."/>
            <person name="Jones I.B."/>
            <person name="McGettigan J.A."/>
            <person name="Micheletti S.J."/>
            <person name="Nasrallah M.E."/>
            <person name="Ortiz D."/>
            <person name="Piller C.R."/>
            <person name="Privatt S.R."/>
            <person name="Schneider S.L."/>
            <person name="Sharp S."/>
            <person name="Smith T.C."/>
            <person name="Stanton J.D."/>
            <person name="Ullery H.E."/>
            <person name="Wilson R.J."/>
            <person name="Serrano M.G."/>
            <person name="Buck G."/>
            <person name="Lee V."/>
            <person name="Wang Y."/>
            <person name="Carvalho R."/>
            <person name="Voegtly L."/>
            <person name="Shi R."/>
            <person name="Duckworth R."/>
            <person name="Johnson A."/>
            <person name="Loviza R."/>
            <person name="Walstead R."/>
            <person name="Shah Z."/>
            <person name="Kiflezghi M."/>
            <person name="Wade K."/>
            <person name="Ball S.L."/>
            <person name="Bradley K.W."/>
            <person name="Asai D.J."/>
            <person name="Bowman C.A."/>
            <person name="Russell D.A."/>
            <person name="Pope W.H."/>
            <person name="Jacobs-Sera D."/>
            <person name="Hendrix R.W."/>
            <person name="Hatfull G.F."/>
        </authorList>
    </citation>
    <scope>NUCLEOTIDE SEQUENCE</scope>
</reference>
<proteinExistence type="predicted"/>
<feature type="region of interest" description="Disordered" evidence="1">
    <location>
        <begin position="524"/>
        <end position="548"/>
    </location>
</feature>
<dbReference type="SUPFAM" id="SSF111331">
    <property type="entry name" value="NAD kinase/diacylglycerol kinase-like"/>
    <property type="match status" value="1"/>
</dbReference>
<dbReference type="EMBL" id="GDKF01003552">
    <property type="protein sequence ID" value="JAT75070.1"/>
    <property type="molecule type" value="Transcribed_RNA"/>
</dbReference>
<dbReference type="InterPro" id="IPR050187">
    <property type="entry name" value="Lipid_Phosphate_FormReg"/>
</dbReference>
<dbReference type="AlphaFoldDB" id="A0A1D2A796"/>
<dbReference type="Gene3D" id="2.60.200.40">
    <property type="match status" value="1"/>
</dbReference>
<gene>
    <name evidence="3" type="ORF">g.59823</name>
</gene>
<dbReference type="PANTHER" id="PTHR12358:SF31">
    <property type="entry name" value="ACYLGLYCEROL KINASE, MITOCHONDRIAL"/>
    <property type="match status" value="1"/>
</dbReference>
<feature type="compositionally biased region" description="Basic residues" evidence="1">
    <location>
        <begin position="537"/>
        <end position="548"/>
    </location>
</feature>
<feature type="compositionally biased region" description="Basic residues" evidence="1">
    <location>
        <begin position="56"/>
        <end position="69"/>
    </location>
</feature>
<evidence type="ECO:0000313" key="3">
    <source>
        <dbReference type="EMBL" id="JAT75070.1"/>
    </source>
</evidence>
<dbReference type="InterPro" id="IPR001206">
    <property type="entry name" value="Diacylglycerol_kinase_cat_dom"/>
</dbReference>
<protein>
    <recommendedName>
        <fullName evidence="2">DAGKc domain-containing protein</fullName>
    </recommendedName>
</protein>
<sequence length="548" mass="59143">MVEAMSVEEQLLRQGGVASQSHSGPWEGRYGRFTPVQLRLTAQGDIEIISKVDRAARRRGHGHGPRARASHGTGDPHLRSFPKQASPQPCPRYCLPFIRAPPGQIRGLDAIGASAEGRTLTIWHTLPPPKRSGSQARRRRRRLALTLQDEQGCVDAALAIRAAVSAAAPRRLLVVINPVSGRGRGQALFNKEVQPLLEAAGIQARVVCTNSKGHATELVTGQRPDQIDAIAVVGGDGTVFEVLQGMLNRPDWEAARQLPLVQIPAGSGNGLAASTGLWDVTTAVHALVKGCTSPMDVSSVLQPPARRVFSFLSLTYGMIPNLDIGTDHLRWMGSPRFVLGAIHQIMKQGAYPARVSFVDVRHGVVQGAGHVEEGTNGAGPPMRHIGAFQSLPDGSSGIASLDLPAPWQPLLAGEVQFFAACNIPWLDTNFHVAPGTLLHDGHLTLLYTLGRMGRLNGLRFMSAMDSGQHMGRLALERPIAFVLEPRASDTWIVVDGEEMAHRLTFVEVHPSLCRVIVYPRDPEAGEDVEAREDGGHSRGRASKAHRQS</sequence>
<feature type="domain" description="DAGKc" evidence="2">
    <location>
        <begin position="167"/>
        <end position="304"/>
    </location>
</feature>
<dbReference type="InterPro" id="IPR017438">
    <property type="entry name" value="ATP-NAD_kinase_N"/>
</dbReference>
<name>A0A1D2A796_AUXPR</name>
<dbReference type="PROSITE" id="PS50146">
    <property type="entry name" value="DAGK"/>
    <property type="match status" value="1"/>
</dbReference>
<dbReference type="Pfam" id="PF00781">
    <property type="entry name" value="DAGK_cat"/>
    <property type="match status" value="1"/>
</dbReference>
<accession>A0A1D2A796</accession>
<dbReference type="GO" id="GO:0046512">
    <property type="term" value="P:sphingosine biosynthetic process"/>
    <property type="evidence" value="ECO:0007669"/>
    <property type="project" value="TreeGrafter"/>
</dbReference>
<dbReference type="InterPro" id="IPR016064">
    <property type="entry name" value="NAD/diacylglycerol_kinase_sf"/>
</dbReference>
<dbReference type="SMART" id="SM00046">
    <property type="entry name" value="DAGKc"/>
    <property type="match status" value="1"/>
</dbReference>
<evidence type="ECO:0000259" key="2">
    <source>
        <dbReference type="PROSITE" id="PS50146"/>
    </source>
</evidence>
<dbReference type="Gene3D" id="3.40.50.10330">
    <property type="entry name" value="Probable inorganic polyphosphate/atp-NAD kinase, domain 1"/>
    <property type="match status" value="1"/>
</dbReference>
<dbReference type="PANTHER" id="PTHR12358">
    <property type="entry name" value="SPHINGOSINE KINASE"/>
    <property type="match status" value="1"/>
</dbReference>
<organism evidence="3">
    <name type="scientific">Auxenochlorella protothecoides</name>
    <name type="common">Green microalga</name>
    <name type="synonym">Chlorella protothecoides</name>
    <dbReference type="NCBI Taxonomy" id="3075"/>
    <lineage>
        <taxon>Eukaryota</taxon>
        <taxon>Viridiplantae</taxon>
        <taxon>Chlorophyta</taxon>
        <taxon>core chlorophytes</taxon>
        <taxon>Trebouxiophyceae</taxon>
        <taxon>Chlorellales</taxon>
        <taxon>Chlorellaceae</taxon>
        <taxon>Auxenochlorella</taxon>
    </lineage>
</organism>
<dbReference type="GO" id="GO:0016020">
    <property type="term" value="C:membrane"/>
    <property type="evidence" value="ECO:0007669"/>
    <property type="project" value="TreeGrafter"/>
</dbReference>
<dbReference type="GO" id="GO:0005737">
    <property type="term" value="C:cytoplasm"/>
    <property type="evidence" value="ECO:0007669"/>
    <property type="project" value="TreeGrafter"/>
</dbReference>
<evidence type="ECO:0000256" key="1">
    <source>
        <dbReference type="SAM" id="MobiDB-lite"/>
    </source>
</evidence>